<protein>
    <recommendedName>
        <fullName evidence="5">Beta-lactamase</fullName>
        <ecNumber evidence="5">3.5.2.6</ecNumber>
    </recommendedName>
</protein>
<dbReference type="EC" id="3.5.2.6" evidence="5"/>
<dbReference type="Pfam" id="PF00144">
    <property type="entry name" value="Beta-lactamase"/>
    <property type="match status" value="1"/>
</dbReference>
<dbReference type="RefSeq" id="WP_145716587.1">
    <property type="nucleotide sequence ID" value="NZ_BAAAFY010000004.1"/>
</dbReference>
<comment type="similarity">
    <text evidence="2 5">Belongs to the class-C beta-lactamase family.</text>
</comment>
<keyword evidence="4 5" id="KW-0046">Antibiotic resistance</keyword>
<evidence type="ECO:0000256" key="1">
    <source>
        <dbReference type="ARBA" id="ARBA00001526"/>
    </source>
</evidence>
<dbReference type="PANTHER" id="PTHR46825:SF8">
    <property type="entry name" value="BETA-LACTAMASE-RELATED"/>
    <property type="match status" value="1"/>
</dbReference>
<evidence type="ECO:0000256" key="5">
    <source>
        <dbReference type="RuleBase" id="RU361140"/>
    </source>
</evidence>
<dbReference type="OrthoDB" id="9793489at2"/>
<dbReference type="SUPFAM" id="SSF56601">
    <property type="entry name" value="beta-lactamase/transpeptidase-like"/>
    <property type="match status" value="1"/>
</dbReference>
<dbReference type="InterPro" id="IPR050491">
    <property type="entry name" value="AmpC-like"/>
</dbReference>
<dbReference type="Gene3D" id="3.40.710.10">
    <property type="entry name" value="DD-peptidase/beta-lactamase superfamily"/>
    <property type="match status" value="1"/>
</dbReference>
<reference evidence="7 8" key="1">
    <citation type="journal article" date="2013" name="Stand. Genomic Sci.">
        <title>Genomic Encyclopedia of Type Strains, Phase I: The one thousand microbial genomes (KMG-I) project.</title>
        <authorList>
            <person name="Kyrpides N.C."/>
            <person name="Woyke T."/>
            <person name="Eisen J.A."/>
            <person name="Garrity G."/>
            <person name="Lilburn T.G."/>
            <person name="Beck B.J."/>
            <person name="Whitman W.B."/>
            <person name="Hugenholtz P."/>
            <person name="Klenk H.P."/>
        </authorList>
    </citation>
    <scope>NUCLEOTIDE SEQUENCE [LARGE SCALE GENOMIC DNA]</scope>
    <source>
        <strain evidence="7 8">DSM 13484</strain>
    </source>
</reference>
<evidence type="ECO:0000313" key="7">
    <source>
        <dbReference type="EMBL" id="TWI86634.1"/>
    </source>
</evidence>
<feature type="domain" description="Beta-lactamase-related" evidence="6">
    <location>
        <begin position="52"/>
        <end position="369"/>
    </location>
</feature>
<dbReference type="GO" id="GO:0046677">
    <property type="term" value="P:response to antibiotic"/>
    <property type="evidence" value="ECO:0007669"/>
    <property type="project" value="UniProtKB-UniRule"/>
</dbReference>
<evidence type="ECO:0000313" key="8">
    <source>
        <dbReference type="Proteomes" id="UP000316778"/>
    </source>
</evidence>
<evidence type="ECO:0000256" key="3">
    <source>
        <dbReference type="ARBA" id="ARBA00022801"/>
    </source>
</evidence>
<dbReference type="InterPro" id="IPR001466">
    <property type="entry name" value="Beta-lactam-related"/>
</dbReference>
<sequence>MTSCLNPYPAIVKGGMTLALLLSALHGQSQGPVRIATDNPLKTRMDTLVQGAAATFMQDPVRVGLSIGIIRNGEIYTYNYGAAEKGKDVLPDSNTIYEIGSISKTFTGLLLAGALADGKIKLEDDIRRYLPGSYPNLACQRQPVRIVHLANHTAGLPPFLPDRPDIFRQPADSIPFHLARLHNHYTKEQLLKDLHAVKIDTVPGIHYRYSNAGAQLIGFILERVYHQTFDALIRRYITGPLAMRQTGVVIPADTITLAKGYDAKGSRMPYIPAIMKYSGGMYASVSDMLRYIRFQLNEKNDIVRLSHSPTQRYTDSSGIGLYWRLNETSGKGRKIWHTGGTFGFSSYCVLYPEINTGIVLLSNEFDPASQGSLIAIAEKIWQGLERNTFTGSAYPVSPAR</sequence>
<comment type="caution">
    <text evidence="7">The sequence shown here is derived from an EMBL/GenBank/DDBJ whole genome shotgun (WGS) entry which is preliminary data.</text>
</comment>
<keyword evidence="8" id="KW-1185">Reference proteome</keyword>
<dbReference type="PANTHER" id="PTHR46825">
    <property type="entry name" value="D-ALANYL-D-ALANINE-CARBOXYPEPTIDASE/ENDOPEPTIDASE AMPH"/>
    <property type="match status" value="1"/>
</dbReference>
<gene>
    <name evidence="7" type="ORF">LX66_3896</name>
</gene>
<evidence type="ECO:0000256" key="4">
    <source>
        <dbReference type="ARBA" id="ARBA00023251"/>
    </source>
</evidence>
<dbReference type="GO" id="GO:0008800">
    <property type="term" value="F:beta-lactamase activity"/>
    <property type="evidence" value="ECO:0007669"/>
    <property type="project" value="UniProtKB-UniRule"/>
</dbReference>
<evidence type="ECO:0000256" key="2">
    <source>
        <dbReference type="ARBA" id="ARBA00007840"/>
    </source>
</evidence>
<dbReference type="GO" id="GO:0017001">
    <property type="term" value="P:antibiotic catabolic process"/>
    <property type="evidence" value="ECO:0007669"/>
    <property type="project" value="InterPro"/>
</dbReference>
<dbReference type="InterPro" id="IPR012338">
    <property type="entry name" value="Beta-lactam/transpept-like"/>
</dbReference>
<dbReference type="PROSITE" id="PS00336">
    <property type="entry name" value="BETA_LACTAMASE_C"/>
    <property type="match status" value="1"/>
</dbReference>
<comment type="catalytic activity">
    <reaction evidence="1 5">
        <text>a beta-lactam + H2O = a substituted beta-amino acid</text>
        <dbReference type="Rhea" id="RHEA:20401"/>
        <dbReference type="ChEBI" id="CHEBI:15377"/>
        <dbReference type="ChEBI" id="CHEBI:35627"/>
        <dbReference type="ChEBI" id="CHEBI:140347"/>
        <dbReference type="EC" id="3.5.2.6"/>
    </reaction>
</comment>
<name>A0A562T047_CHIJA</name>
<dbReference type="GO" id="GO:0030288">
    <property type="term" value="C:outer membrane-bounded periplasmic space"/>
    <property type="evidence" value="ECO:0007669"/>
    <property type="project" value="InterPro"/>
</dbReference>
<dbReference type="Proteomes" id="UP000316778">
    <property type="component" value="Unassembled WGS sequence"/>
</dbReference>
<organism evidence="7 8">
    <name type="scientific">Chitinophaga japonensis</name>
    <name type="common">Flexibacter japonensis</name>
    <dbReference type="NCBI Taxonomy" id="104662"/>
    <lineage>
        <taxon>Bacteria</taxon>
        <taxon>Pseudomonadati</taxon>
        <taxon>Bacteroidota</taxon>
        <taxon>Chitinophagia</taxon>
        <taxon>Chitinophagales</taxon>
        <taxon>Chitinophagaceae</taxon>
        <taxon>Chitinophaga</taxon>
    </lineage>
</organism>
<dbReference type="AlphaFoldDB" id="A0A562T047"/>
<proteinExistence type="inferred from homology"/>
<accession>A0A562T047</accession>
<keyword evidence="3 5" id="KW-0378">Hydrolase</keyword>
<evidence type="ECO:0000259" key="6">
    <source>
        <dbReference type="Pfam" id="PF00144"/>
    </source>
</evidence>
<dbReference type="EMBL" id="VLLG01000004">
    <property type="protein sequence ID" value="TWI86634.1"/>
    <property type="molecule type" value="Genomic_DNA"/>
</dbReference>
<dbReference type="InterPro" id="IPR001586">
    <property type="entry name" value="Beta-lactam_class-C_AS"/>
</dbReference>